<accession>A0A0S2W8B9</accession>
<dbReference type="GO" id="GO:0000030">
    <property type="term" value="F:mannosyltransferase activity"/>
    <property type="evidence" value="ECO:0007669"/>
    <property type="project" value="TreeGrafter"/>
</dbReference>
<dbReference type="InterPro" id="IPR007577">
    <property type="entry name" value="GlycoTrfase_DXD_sugar-bd_CS"/>
</dbReference>
<keyword evidence="3" id="KW-1185">Reference proteome</keyword>
<name>A0A0S2W8B9_9FIRM</name>
<dbReference type="KEGG" id="ibu:IB211_02992c"/>
<dbReference type="Gene3D" id="3.90.550.20">
    <property type="match status" value="1"/>
</dbReference>
<dbReference type="PANTHER" id="PTHR32385">
    <property type="entry name" value="MANNOSYL PHOSPHORYLINOSITOL CERAMIDE SYNTHASE"/>
    <property type="match status" value="1"/>
</dbReference>
<dbReference type="RefSeq" id="WP_058118479.1">
    <property type="nucleotide sequence ID" value="NZ_CP011307.1"/>
</dbReference>
<dbReference type="GO" id="GO:0016020">
    <property type="term" value="C:membrane"/>
    <property type="evidence" value="ECO:0007669"/>
    <property type="project" value="GOC"/>
</dbReference>
<organism evidence="2 3">
    <name type="scientific">Intestinimonas butyriciproducens</name>
    <dbReference type="NCBI Taxonomy" id="1297617"/>
    <lineage>
        <taxon>Bacteria</taxon>
        <taxon>Bacillati</taxon>
        <taxon>Bacillota</taxon>
        <taxon>Clostridia</taxon>
        <taxon>Eubacteriales</taxon>
        <taxon>Intestinimonas</taxon>
    </lineage>
</organism>
<dbReference type="Proteomes" id="UP000064844">
    <property type="component" value="Chromosome"/>
</dbReference>
<evidence type="ECO:0000313" key="2">
    <source>
        <dbReference type="EMBL" id="ALP95383.1"/>
    </source>
</evidence>
<evidence type="ECO:0000256" key="1">
    <source>
        <dbReference type="ARBA" id="ARBA00022679"/>
    </source>
</evidence>
<dbReference type="InterPro" id="IPR029044">
    <property type="entry name" value="Nucleotide-diphossugar_trans"/>
</dbReference>
<protein>
    <submittedName>
        <fullName evidence="2">Putative mannosyltransferase involved in polysaccharide biosynthesis</fullName>
    </submittedName>
</protein>
<dbReference type="STRING" id="1297617.IB211_02992c"/>
<evidence type="ECO:0000313" key="3">
    <source>
        <dbReference type="Proteomes" id="UP000064844"/>
    </source>
</evidence>
<dbReference type="AlphaFoldDB" id="A0A0S2W8B9"/>
<dbReference type="EMBL" id="CP011307">
    <property type="protein sequence ID" value="ALP95383.1"/>
    <property type="molecule type" value="Genomic_DNA"/>
</dbReference>
<dbReference type="PANTHER" id="PTHR32385:SF15">
    <property type="entry name" value="INOSITOL PHOSPHOCERAMIDE MANNOSYLTRANSFERASE 1"/>
    <property type="match status" value="1"/>
</dbReference>
<dbReference type="SUPFAM" id="SSF53448">
    <property type="entry name" value="Nucleotide-diphospho-sugar transferases"/>
    <property type="match status" value="1"/>
</dbReference>
<reference evidence="3" key="2">
    <citation type="submission" date="2015-04" db="EMBL/GenBank/DDBJ databases">
        <title>A butyrogenic pathway from the amino acid lysine in a human gut commensal.</title>
        <authorList>
            <person name="de Vos W.M."/>
            <person name="Bui N.T.P."/>
            <person name="Plugge C.M."/>
            <person name="Ritari J."/>
        </authorList>
    </citation>
    <scope>NUCLEOTIDE SEQUENCE [LARGE SCALE GENOMIC DNA]</scope>
    <source>
        <strain evidence="3">AF211</strain>
    </source>
</reference>
<sequence>MIPKVIYYCWFGNNQKSKEIEMCMESWRKVCPEQGWKIVEINETNFDINFCNFTREAYAQKKWAFVSDVARLWAIYTYGGYYFDTDVELLEPLDRFLPYDCWFASNDVNFIATGLGFGAVAGHWLVGQLLEDYRDIPFEGNVCVQLNTATIRKCLPDFQPTADTVVIENVLFLGMKDTGKVIHHLYLASWVEDNLRSHMKKRTKKKWLWALKCKVRSPKIINYLSKRKGKGSQIYTFFAYDFLDLGLVYWGKKAGKKLKAALHLGH</sequence>
<keyword evidence="1 2" id="KW-0808">Transferase</keyword>
<dbReference type="GO" id="GO:0051999">
    <property type="term" value="P:mannosyl-inositol phosphorylceramide biosynthetic process"/>
    <property type="evidence" value="ECO:0007669"/>
    <property type="project" value="TreeGrafter"/>
</dbReference>
<dbReference type="InterPro" id="IPR051706">
    <property type="entry name" value="Glycosyltransferase_domain"/>
</dbReference>
<proteinExistence type="predicted"/>
<reference evidence="2 3" key="1">
    <citation type="journal article" date="2015" name="Nat. Commun.">
        <title>Production of butyrate from lysine and the Amadori product fructoselysine by a human gut commensal.</title>
        <authorList>
            <person name="Bui T.P."/>
            <person name="Ritari J."/>
            <person name="Boeren S."/>
            <person name="de Waard P."/>
            <person name="Plugge C.M."/>
            <person name="de Vos W.M."/>
        </authorList>
    </citation>
    <scope>NUCLEOTIDE SEQUENCE [LARGE SCALE GENOMIC DNA]</scope>
    <source>
        <strain evidence="2 3">AF211</strain>
    </source>
</reference>
<keyword evidence="2" id="KW-0328">Glycosyltransferase</keyword>
<dbReference type="Pfam" id="PF04488">
    <property type="entry name" value="Gly_transf_sug"/>
    <property type="match status" value="1"/>
</dbReference>
<gene>
    <name evidence="2" type="ORF">IB211_02992c</name>
</gene>